<dbReference type="SUPFAM" id="SSF55021">
    <property type="entry name" value="ACT-like"/>
    <property type="match status" value="1"/>
</dbReference>
<feature type="domain" description="Fumarate lyase N-terminal" evidence="2">
    <location>
        <begin position="146"/>
        <end position="424"/>
    </location>
</feature>
<dbReference type="eggNOG" id="COG1027">
    <property type="taxonomic scope" value="Bacteria"/>
</dbReference>
<organism evidence="3 4">
    <name type="scientific">Salinispira pacifica</name>
    <dbReference type="NCBI Taxonomy" id="1307761"/>
    <lineage>
        <taxon>Bacteria</taxon>
        <taxon>Pseudomonadati</taxon>
        <taxon>Spirochaetota</taxon>
        <taxon>Spirochaetia</taxon>
        <taxon>Spirochaetales</taxon>
        <taxon>Spirochaetaceae</taxon>
        <taxon>Salinispira</taxon>
    </lineage>
</organism>
<dbReference type="InterPro" id="IPR051546">
    <property type="entry name" value="Aspartate_Ammonia-Lyase"/>
</dbReference>
<dbReference type="PRINTS" id="PR00149">
    <property type="entry name" value="FUMRATELYASE"/>
</dbReference>
<dbReference type="PANTHER" id="PTHR42696:SF2">
    <property type="entry name" value="ASPARTATE AMMONIA-LYASE"/>
    <property type="match status" value="1"/>
</dbReference>
<feature type="region of interest" description="Disordered" evidence="1">
    <location>
        <begin position="92"/>
        <end position="115"/>
    </location>
</feature>
<dbReference type="InterPro" id="IPR027271">
    <property type="entry name" value="Acetolactate_synth/TF_NikR_C"/>
</dbReference>
<evidence type="ECO:0000313" key="3">
    <source>
        <dbReference type="EMBL" id="AHC15337.1"/>
    </source>
</evidence>
<sequence length="605" mass="67351">MKEHGMQNEKQFEQLRYGFVGIIVSRQEAGGRIQEVISRHSDILLGRLGLPHLDDDRVSVITLIIRSDTDRLGSLTGQLGKIPGVTVKSGLARTPEAAAESTPRRNEMLSNSHPFPAESETAAASLTYRFSPYSMPRELIEAGLEVKLAAALCNARLGYLSQNQLDTIQSRISRIRSMENGELNSLFPLDPYQGGAGTSFHMNLNEAIALDNGLDPYQVVNLHQSTNDVLPTALKLMLMRNFMKLETNLGDFQMLLQEKEEAYSEVLMTGRTQLRDAQAVSLGGLFASWAQAVARDRWRTFKARERLKEINMGGTAVGTGAGAPRSYVLKAASVLREISGLPVSRADDLMDATANYDSVVEALSSLNVLAVNLEKICSDVRLLASGPEGGMGELEIPRLIRGSSIMAGKINPVIPEAGMQICEKLRSNHQLISRLSASGELQLNAFWPMIAYSSWESQMLCINFIPSLHEYIGMITPRREKIEENLKGSGAYNLILLPVIGYTHLERLLQICQTHSCTPPELIKSWNILTEDEQHRLFGSRALTGLGYDETLYETIRTRKSARLFRYIDREYSFQHPGSPGEASPEHQDQHQHEHLQHQQELNDD</sequence>
<dbReference type="InterPro" id="IPR000362">
    <property type="entry name" value="Fumarate_lyase_fam"/>
</dbReference>
<dbReference type="Pfam" id="PF21699">
    <property type="entry name" value="TM1266-like"/>
    <property type="match status" value="1"/>
</dbReference>
<dbReference type="InterPro" id="IPR045865">
    <property type="entry name" value="ACT-like_dom_sf"/>
</dbReference>
<accession>V5WHM9</accession>
<evidence type="ECO:0000313" key="4">
    <source>
        <dbReference type="Proteomes" id="UP000018680"/>
    </source>
</evidence>
<dbReference type="SUPFAM" id="SSF48557">
    <property type="entry name" value="L-aspartase-like"/>
    <property type="match status" value="1"/>
</dbReference>
<keyword evidence="4" id="KW-1185">Reference proteome</keyword>
<evidence type="ECO:0000259" key="2">
    <source>
        <dbReference type="Pfam" id="PF00206"/>
    </source>
</evidence>
<protein>
    <submittedName>
        <fullName evidence="3">Aspartate ammonia-lyase</fullName>
        <ecNumber evidence="3">4.3.1.1</ecNumber>
    </submittedName>
</protein>
<dbReference type="KEGG" id="slr:L21SP2_1966"/>
<evidence type="ECO:0000256" key="1">
    <source>
        <dbReference type="SAM" id="MobiDB-lite"/>
    </source>
</evidence>
<dbReference type="NCBIfam" id="TIGR03959">
    <property type="entry name" value="hyd_TM1266"/>
    <property type="match status" value="1"/>
</dbReference>
<dbReference type="HOGENOM" id="CLU_021594_4_0_12"/>
<dbReference type="GO" id="GO:0006531">
    <property type="term" value="P:aspartate metabolic process"/>
    <property type="evidence" value="ECO:0007669"/>
    <property type="project" value="TreeGrafter"/>
</dbReference>
<dbReference type="InterPro" id="IPR024083">
    <property type="entry name" value="Fumarase/histidase_N"/>
</dbReference>
<dbReference type="STRING" id="1307761.L21SP2_1966"/>
<name>V5WHM9_9SPIO</name>
<dbReference type="GO" id="GO:0005829">
    <property type="term" value="C:cytosol"/>
    <property type="evidence" value="ECO:0007669"/>
    <property type="project" value="TreeGrafter"/>
</dbReference>
<dbReference type="PROSITE" id="PS00163">
    <property type="entry name" value="FUMARATE_LYASES"/>
    <property type="match status" value="1"/>
</dbReference>
<feature type="compositionally biased region" description="Basic and acidic residues" evidence="1">
    <location>
        <begin position="584"/>
        <end position="598"/>
    </location>
</feature>
<proteinExistence type="predicted"/>
<dbReference type="InterPro" id="IPR022761">
    <property type="entry name" value="Fumarate_lyase_N"/>
</dbReference>
<reference evidence="3 4" key="1">
    <citation type="journal article" date="2015" name="Stand. Genomic Sci.">
        <title>Complete genome sequence and description of Salinispira pacifica gen. nov., sp. nov., a novel spirochaete isolated form a hypersaline microbial mat.</title>
        <authorList>
            <person name="Ben Hania W."/>
            <person name="Joseph M."/>
            <person name="Schumann P."/>
            <person name="Bunk B."/>
            <person name="Fiebig A."/>
            <person name="Sproer C."/>
            <person name="Klenk H.P."/>
            <person name="Fardeau M.L."/>
            <person name="Spring S."/>
        </authorList>
    </citation>
    <scope>NUCLEOTIDE SEQUENCE [LARGE SCALE GENOMIC DNA]</scope>
    <source>
        <strain evidence="3 4">L21-RPul-D2</strain>
    </source>
</reference>
<dbReference type="PANTHER" id="PTHR42696">
    <property type="entry name" value="ASPARTATE AMMONIA-LYASE"/>
    <property type="match status" value="1"/>
</dbReference>
<dbReference type="RefSeq" id="WP_024268254.1">
    <property type="nucleotide sequence ID" value="NC_023035.1"/>
</dbReference>
<dbReference type="InterPro" id="IPR023860">
    <property type="entry name" value="FeFe-hyd_TM1266"/>
</dbReference>
<dbReference type="Pfam" id="PF00206">
    <property type="entry name" value="Lyase_1"/>
    <property type="match status" value="1"/>
</dbReference>
<dbReference type="Gene3D" id="3.30.70.1150">
    <property type="entry name" value="ACT-like. Chain A, domain 2"/>
    <property type="match status" value="1"/>
</dbReference>
<feature type="region of interest" description="Disordered" evidence="1">
    <location>
        <begin position="575"/>
        <end position="605"/>
    </location>
</feature>
<keyword evidence="3" id="KW-0456">Lyase</keyword>
<dbReference type="Gene3D" id="1.20.200.10">
    <property type="entry name" value="Fumarase/aspartase (Central domain)"/>
    <property type="match status" value="1"/>
</dbReference>
<dbReference type="Proteomes" id="UP000018680">
    <property type="component" value="Chromosome"/>
</dbReference>
<dbReference type="InterPro" id="IPR020557">
    <property type="entry name" value="Fumarate_lyase_CS"/>
</dbReference>
<gene>
    <name evidence="3" type="ORF">L21SP2_1966</name>
</gene>
<dbReference type="Gene3D" id="1.10.275.10">
    <property type="entry name" value="Fumarase/aspartase (N-terminal domain)"/>
    <property type="match status" value="1"/>
</dbReference>
<dbReference type="PATRIC" id="fig|1307761.3.peg.1959"/>
<dbReference type="AlphaFoldDB" id="V5WHM9"/>
<dbReference type="GO" id="GO:0008797">
    <property type="term" value="F:aspartate ammonia-lyase activity"/>
    <property type="evidence" value="ECO:0007669"/>
    <property type="project" value="UniProtKB-EC"/>
</dbReference>
<dbReference type="EC" id="4.3.1.1" evidence="3"/>
<dbReference type="InterPro" id="IPR008948">
    <property type="entry name" value="L-Aspartase-like"/>
</dbReference>
<dbReference type="EMBL" id="CP006939">
    <property type="protein sequence ID" value="AHC15337.1"/>
    <property type="molecule type" value="Genomic_DNA"/>
</dbReference>